<proteinExistence type="predicted"/>
<dbReference type="GO" id="GO:0016491">
    <property type="term" value="F:oxidoreductase activity"/>
    <property type="evidence" value="ECO:0007669"/>
    <property type="project" value="InterPro"/>
</dbReference>
<comment type="caution">
    <text evidence="3">The sequence shown here is derived from an EMBL/GenBank/DDBJ whole genome shotgun (WGS) entry which is preliminary data.</text>
</comment>
<dbReference type="InterPro" id="IPR051603">
    <property type="entry name" value="Zinc-ADH_QOR/CCCR"/>
</dbReference>
<dbReference type="PANTHER" id="PTHR44154:SF1">
    <property type="entry name" value="QUINONE OXIDOREDUCTASE"/>
    <property type="match status" value="1"/>
</dbReference>
<dbReference type="SMART" id="SM00829">
    <property type="entry name" value="PKS_ER"/>
    <property type="match status" value="1"/>
</dbReference>
<dbReference type="RefSeq" id="WP_147110110.1">
    <property type="nucleotide sequence ID" value="NZ_BJVJ01000040.1"/>
</dbReference>
<dbReference type="Proteomes" id="UP000321685">
    <property type="component" value="Unassembled WGS sequence"/>
</dbReference>
<evidence type="ECO:0000259" key="2">
    <source>
        <dbReference type="SMART" id="SM00829"/>
    </source>
</evidence>
<organism evidence="3 4">
    <name type="scientific">Pseudonocardia sulfidoxydans NBRC 16205</name>
    <dbReference type="NCBI Taxonomy" id="1223511"/>
    <lineage>
        <taxon>Bacteria</taxon>
        <taxon>Bacillati</taxon>
        <taxon>Actinomycetota</taxon>
        <taxon>Actinomycetes</taxon>
        <taxon>Pseudonocardiales</taxon>
        <taxon>Pseudonocardiaceae</taxon>
        <taxon>Pseudonocardia</taxon>
    </lineage>
</organism>
<dbReference type="InterPro" id="IPR020843">
    <property type="entry name" value="ER"/>
</dbReference>
<evidence type="ECO:0000313" key="3">
    <source>
        <dbReference type="EMBL" id="GEL24834.1"/>
    </source>
</evidence>
<dbReference type="AlphaFoldDB" id="A0A511DM16"/>
<dbReference type="CDD" id="cd08253">
    <property type="entry name" value="zeta_crystallin"/>
    <property type="match status" value="1"/>
</dbReference>
<gene>
    <name evidence="3" type="ORF">PSU4_37880</name>
</gene>
<dbReference type="Gene3D" id="3.40.50.720">
    <property type="entry name" value="NAD(P)-binding Rossmann-like Domain"/>
    <property type="match status" value="1"/>
</dbReference>
<evidence type="ECO:0000313" key="4">
    <source>
        <dbReference type="Proteomes" id="UP000321685"/>
    </source>
</evidence>
<dbReference type="Pfam" id="PF00107">
    <property type="entry name" value="ADH_zinc_N"/>
    <property type="match status" value="1"/>
</dbReference>
<dbReference type="InterPro" id="IPR011032">
    <property type="entry name" value="GroES-like_sf"/>
</dbReference>
<name>A0A511DM16_9PSEU</name>
<feature type="domain" description="Enoyl reductase (ER)" evidence="2">
    <location>
        <begin position="10"/>
        <end position="321"/>
    </location>
</feature>
<dbReference type="PANTHER" id="PTHR44154">
    <property type="entry name" value="QUINONE OXIDOREDUCTASE"/>
    <property type="match status" value="1"/>
</dbReference>
<protein>
    <submittedName>
        <fullName evidence="3">Oxidoreductase</fullName>
    </submittedName>
</protein>
<dbReference type="SUPFAM" id="SSF51735">
    <property type="entry name" value="NAD(P)-binding Rossmann-fold domains"/>
    <property type="match status" value="1"/>
</dbReference>
<accession>A0A511DM16</accession>
<dbReference type="InterPro" id="IPR013149">
    <property type="entry name" value="ADH-like_C"/>
</dbReference>
<sequence length="323" mass="33660">MRAAYIRETGGVERIEVGDLPTPTPGPTDVLIRMEATAVNHVDLFVRSGAYQTHTPFPFVIGRDIVGTVAAVGSGVAQFEPGDRVWCNSLGHAGRQGTFAEYAVAPVERVYSLPEQVAAEDAAPVLHAGGTAFLGLFRKANLTVGETVFVAGAGGAVGSAVVQLASTAGTHVVATASRQDATWCIECGAETVVPYDAEDLDERLKAAAPNGFDVWWDNSGRNDFSRALPLMRQGGRVVVVAGLGATPALPVGQLYVRDVSLRGFAISNASVSDLADAAEAMNDALSRGLLRGRVGATYTLMDAAKAHAAMESGSVNGRIVVRP</sequence>
<dbReference type="EMBL" id="BJVJ01000040">
    <property type="protein sequence ID" value="GEL24834.1"/>
    <property type="molecule type" value="Genomic_DNA"/>
</dbReference>
<dbReference type="Pfam" id="PF08240">
    <property type="entry name" value="ADH_N"/>
    <property type="match status" value="1"/>
</dbReference>
<keyword evidence="1" id="KW-0521">NADP</keyword>
<dbReference type="InterPro" id="IPR036291">
    <property type="entry name" value="NAD(P)-bd_dom_sf"/>
</dbReference>
<dbReference type="OrthoDB" id="3251063at2"/>
<dbReference type="Gene3D" id="3.90.180.10">
    <property type="entry name" value="Medium-chain alcohol dehydrogenases, catalytic domain"/>
    <property type="match status" value="1"/>
</dbReference>
<dbReference type="SUPFAM" id="SSF50129">
    <property type="entry name" value="GroES-like"/>
    <property type="match status" value="1"/>
</dbReference>
<reference evidence="3 4" key="1">
    <citation type="submission" date="2019-07" db="EMBL/GenBank/DDBJ databases">
        <title>Whole genome shotgun sequence of Pseudonocardia sulfidoxydans NBRC 16205.</title>
        <authorList>
            <person name="Hosoyama A."/>
            <person name="Uohara A."/>
            <person name="Ohji S."/>
            <person name="Ichikawa N."/>
        </authorList>
    </citation>
    <scope>NUCLEOTIDE SEQUENCE [LARGE SCALE GENOMIC DNA]</scope>
    <source>
        <strain evidence="3 4">NBRC 16205</strain>
    </source>
</reference>
<dbReference type="InterPro" id="IPR013154">
    <property type="entry name" value="ADH-like_N"/>
</dbReference>
<keyword evidence="4" id="KW-1185">Reference proteome</keyword>
<evidence type="ECO:0000256" key="1">
    <source>
        <dbReference type="ARBA" id="ARBA00022857"/>
    </source>
</evidence>